<proteinExistence type="inferred from homology"/>
<evidence type="ECO:0000256" key="5">
    <source>
        <dbReference type="ARBA" id="ARBA00023316"/>
    </source>
</evidence>
<evidence type="ECO:0000256" key="6">
    <source>
        <dbReference type="RuleBase" id="RU363114"/>
    </source>
</evidence>
<dbReference type="PANTHER" id="PTHR21562:SF65">
    <property type="entry name" value="PECTIN ACETYLESTERASE"/>
    <property type="match status" value="1"/>
</dbReference>
<keyword evidence="6" id="KW-0378">Hydrolase</keyword>
<comment type="function">
    <text evidence="1 6">Hydrolyzes acetyl esters in homogalacturonan regions of pectin. In type I primary cell wall, galacturonic acid residues of pectin can be acetylated at the O-2 and O-3 positions. Decreasing the degree of acetylation of pectin gels in vitro alters their physical properties.</text>
</comment>
<evidence type="ECO:0000256" key="4">
    <source>
        <dbReference type="ARBA" id="ARBA00022512"/>
    </source>
</evidence>
<keyword evidence="8" id="KW-1185">Reference proteome</keyword>
<comment type="caution">
    <text evidence="7">The sequence shown here is derived from an EMBL/GenBank/DDBJ whole genome shotgun (WGS) entry which is preliminary data.</text>
</comment>
<evidence type="ECO:0000256" key="2">
    <source>
        <dbReference type="ARBA" id="ARBA00004191"/>
    </source>
</evidence>
<dbReference type="AlphaFoldDB" id="A0ABD3S1R4"/>
<reference evidence="7 8" key="1">
    <citation type="submission" date="2024-12" db="EMBL/GenBank/DDBJ databases">
        <title>The unique morphological basis and parallel evolutionary history of personate flowers in Penstemon.</title>
        <authorList>
            <person name="Depatie T.H."/>
            <person name="Wessinger C.A."/>
        </authorList>
    </citation>
    <scope>NUCLEOTIDE SEQUENCE [LARGE SCALE GENOMIC DNA]</scope>
    <source>
        <strain evidence="7">WTNN_2</strain>
        <tissue evidence="7">Leaf</tissue>
    </source>
</reference>
<comment type="subcellular location">
    <subcellularLocation>
        <location evidence="2 6">Secreted</location>
        <location evidence="2 6">Cell wall</location>
    </subcellularLocation>
</comment>
<keyword evidence="6" id="KW-0964">Secreted</keyword>
<dbReference type="GO" id="GO:0016787">
    <property type="term" value="F:hydrolase activity"/>
    <property type="evidence" value="ECO:0007669"/>
    <property type="project" value="UniProtKB-KW"/>
</dbReference>
<dbReference type="InterPro" id="IPR004963">
    <property type="entry name" value="PAE/NOTUM"/>
</dbReference>
<organism evidence="7 8">
    <name type="scientific">Penstemon smallii</name>
    <dbReference type="NCBI Taxonomy" id="265156"/>
    <lineage>
        <taxon>Eukaryota</taxon>
        <taxon>Viridiplantae</taxon>
        <taxon>Streptophyta</taxon>
        <taxon>Embryophyta</taxon>
        <taxon>Tracheophyta</taxon>
        <taxon>Spermatophyta</taxon>
        <taxon>Magnoliopsida</taxon>
        <taxon>eudicotyledons</taxon>
        <taxon>Gunneridae</taxon>
        <taxon>Pentapetalae</taxon>
        <taxon>asterids</taxon>
        <taxon>lamiids</taxon>
        <taxon>Lamiales</taxon>
        <taxon>Plantaginaceae</taxon>
        <taxon>Cheloneae</taxon>
        <taxon>Penstemon</taxon>
    </lineage>
</organism>
<dbReference type="Pfam" id="PF03283">
    <property type="entry name" value="PAE"/>
    <property type="match status" value="1"/>
</dbReference>
<evidence type="ECO:0000256" key="1">
    <source>
        <dbReference type="ARBA" id="ARBA00003534"/>
    </source>
</evidence>
<dbReference type="EMBL" id="JBJXBP010000007">
    <property type="protein sequence ID" value="KAL3818372.1"/>
    <property type="molecule type" value="Genomic_DNA"/>
</dbReference>
<dbReference type="Proteomes" id="UP001634393">
    <property type="component" value="Unassembled WGS sequence"/>
</dbReference>
<evidence type="ECO:0000313" key="8">
    <source>
        <dbReference type="Proteomes" id="UP001634393"/>
    </source>
</evidence>
<sequence>MEDKHKAMITHFIFSLVICLSFVLIKTRASGPINLTLVGSSAVSKGAFCLDGSLPAYNFDEGFGDGVSNWLVYLEGGAWCSTKHDCNNRKYSYLGSSSHMKEAYFSGILDSTKTNNPDFYNWNRVYVRYCDGSSFMGDVKEIDPVTNLHYRGARIFDAVMEELLAKGMKDASNVILTGCSAGSLATILHCDGFRTLFPGTTRVKCISDGGFFIRAKDLSGAKEREDYFGGVVALHEIAKRLPSSCTSRMDPGLCFFPENLVGNIQTPLFLLNSAFDSWQIGSNLEPPLVDQPGWNNCTKMNLNLCTTSQLQLIKDFKTFFLQALRETGKSSTRGMLIHSCYLHCHTYGGTWENFRTLENKTLAKVIGDWYFDRASYQEIDTKNLTPQNCSLRKLNPLPYQKVSILYHI</sequence>
<evidence type="ECO:0000256" key="3">
    <source>
        <dbReference type="ARBA" id="ARBA00005784"/>
    </source>
</evidence>
<comment type="similarity">
    <text evidence="3 6">Belongs to the pectinacetylesterase family.</text>
</comment>
<dbReference type="EC" id="3.1.1.-" evidence="6"/>
<dbReference type="GO" id="GO:0071555">
    <property type="term" value="P:cell wall organization"/>
    <property type="evidence" value="ECO:0007669"/>
    <property type="project" value="UniProtKB-KW"/>
</dbReference>
<protein>
    <recommendedName>
        <fullName evidence="6">Pectin acetylesterase</fullName>
        <ecNumber evidence="6">3.1.1.-</ecNumber>
    </recommendedName>
</protein>
<keyword evidence="5 6" id="KW-0961">Cell wall biogenesis/degradation</keyword>
<accession>A0ABD3S1R4</accession>
<gene>
    <name evidence="7" type="ORF">ACJIZ3_004277</name>
</gene>
<evidence type="ECO:0000313" key="7">
    <source>
        <dbReference type="EMBL" id="KAL3818372.1"/>
    </source>
</evidence>
<keyword evidence="4 6" id="KW-0134">Cell wall</keyword>
<name>A0ABD3S1R4_9LAMI</name>
<dbReference type="PANTHER" id="PTHR21562">
    <property type="entry name" value="NOTUM-RELATED"/>
    <property type="match status" value="1"/>
</dbReference>